<dbReference type="GO" id="GO:0003677">
    <property type="term" value="F:DNA binding"/>
    <property type="evidence" value="ECO:0007669"/>
    <property type="project" value="UniProtKB-KW"/>
</dbReference>
<feature type="domain" description="HTH iclR-type" evidence="4">
    <location>
        <begin position="1"/>
        <end position="60"/>
    </location>
</feature>
<dbReference type="PANTHER" id="PTHR30136:SF24">
    <property type="entry name" value="HTH-TYPE TRANSCRIPTIONAL REPRESSOR ALLR"/>
    <property type="match status" value="1"/>
</dbReference>
<dbReference type="InterPro" id="IPR005471">
    <property type="entry name" value="Tscrpt_reg_IclR_N"/>
</dbReference>
<dbReference type="PROSITE" id="PS51078">
    <property type="entry name" value="ICLR_ED"/>
    <property type="match status" value="1"/>
</dbReference>
<evidence type="ECO:0000259" key="4">
    <source>
        <dbReference type="PROSITE" id="PS51077"/>
    </source>
</evidence>
<organism evidence="6 7">
    <name type="scientific">Phytohabitans houttuyneae</name>
    <dbReference type="NCBI Taxonomy" id="1076126"/>
    <lineage>
        <taxon>Bacteria</taxon>
        <taxon>Bacillati</taxon>
        <taxon>Actinomycetota</taxon>
        <taxon>Actinomycetes</taxon>
        <taxon>Micromonosporales</taxon>
        <taxon>Micromonosporaceae</taxon>
    </lineage>
</organism>
<dbReference type="Gene3D" id="1.10.10.10">
    <property type="entry name" value="Winged helix-like DNA-binding domain superfamily/Winged helix DNA-binding domain"/>
    <property type="match status" value="1"/>
</dbReference>
<name>A0A6V8K0D8_9ACTN</name>
<dbReference type="SMART" id="SM00346">
    <property type="entry name" value="HTH_ICLR"/>
    <property type="match status" value="1"/>
</dbReference>
<evidence type="ECO:0000256" key="1">
    <source>
        <dbReference type="ARBA" id="ARBA00023015"/>
    </source>
</evidence>
<keyword evidence="7" id="KW-1185">Reference proteome</keyword>
<comment type="caution">
    <text evidence="6">The sequence shown here is derived from an EMBL/GenBank/DDBJ whole genome shotgun (WGS) entry which is preliminary data.</text>
</comment>
<dbReference type="InterPro" id="IPR036388">
    <property type="entry name" value="WH-like_DNA-bd_sf"/>
</dbReference>
<dbReference type="InterPro" id="IPR014757">
    <property type="entry name" value="Tscrpt_reg_IclR_C"/>
</dbReference>
<sequence>MEKAFELIGAVSEAGRAGVTLGELAGRAGIAVSTTHRYATTLLELGVLERDAAGNFHLGITLISLAGQHLHEDGLRAAARPYLAELVEISGETVHLGIPVGGQIVYVDKVESAKSVRLVSRIGSRASMHSTSMGKAVLAVLDERRRTEILAGPQERHTPYTLTGAALLAELARVREQGFAIDDEENELGVRCVGLPILSALGQPVGAFSVSAPAHRFSIDDCHRLVPRAVAIAAEIGRRIGYPARR</sequence>
<reference evidence="6 7" key="2">
    <citation type="submission" date="2020-03" db="EMBL/GenBank/DDBJ databases">
        <authorList>
            <person name="Ichikawa N."/>
            <person name="Kimura A."/>
            <person name="Kitahashi Y."/>
            <person name="Uohara A."/>
        </authorList>
    </citation>
    <scope>NUCLEOTIDE SEQUENCE [LARGE SCALE GENOMIC DNA]</scope>
    <source>
        <strain evidence="6 7">NBRC 108639</strain>
    </source>
</reference>
<dbReference type="Gene3D" id="3.30.450.40">
    <property type="match status" value="1"/>
</dbReference>
<dbReference type="EMBL" id="BLPF01000001">
    <property type="protein sequence ID" value="GFJ77104.1"/>
    <property type="molecule type" value="Genomic_DNA"/>
</dbReference>
<dbReference type="InterPro" id="IPR050707">
    <property type="entry name" value="HTH_MetabolicPath_Reg"/>
</dbReference>
<evidence type="ECO:0000256" key="2">
    <source>
        <dbReference type="ARBA" id="ARBA00023125"/>
    </source>
</evidence>
<dbReference type="PROSITE" id="PS51077">
    <property type="entry name" value="HTH_ICLR"/>
    <property type="match status" value="1"/>
</dbReference>
<evidence type="ECO:0000259" key="5">
    <source>
        <dbReference type="PROSITE" id="PS51078"/>
    </source>
</evidence>
<dbReference type="Pfam" id="PF01614">
    <property type="entry name" value="IclR_C"/>
    <property type="match status" value="1"/>
</dbReference>
<evidence type="ECO:0000313" key="7">
    <source>
        <dbReference type="Proteomes" id="UP000482800"/>
    </source>
</evidence>
<evidence type="ECO:0000256" key="3">
    <source>
        <dbReference type="ARBA" id="ARBA00023163"/>
    </source>
</evidence>
<keyword evidence="1" id="KW-0805">Transcription regulation</keyword>
<dbReference type="InterPro" id="IPR029016">
    <property type="entry name" value="GAF-like_dom_sf"/>
</dbReference>
<evidence type="ECO:0000313" key="6">
    <source>
        <dbReference type="EMBL" id="GFJ77104.1"/>
    </source>
</evidence>
<gene>
    <name evidence="6" type="ORF">Phou_012840</name>
</gene>
<accession>A0A6V8K0D8</accession>
<dbReference type="Proteomes" id="UP000482800">
    <property type="component" value="Unassembled WGS sequence"/>
</dbReference>
<dbReference type="AlphaFoldDB" id="A0A6V8K0D8"/>
<reference evidence="6 7" key="1">
    <citation type="submission" date="2020-03" db="EMBL/GenBank/DDBJ databases">
        <title>Whole genome shotgun sequence of Phytohabitans houttuyneae NBRC 108639.</title>
        <authorList>
            <person name="Komaki H."/>
            <person name="Tamura T."/>
        </authorList>
    </citation>
    <scope>NUCLEOTIDE SEQUENCE [LARGE SCALE GENOMIC DNA]</scope>
    <source>
        <strain evidence="6 7">NBRC 108639</strain>
    </source>
</reference>
<dbReference type="GO" id="GO:0003700">
    <property type="term" value="F:DNA-binding transcription factor activity"/>
    <property type="evidence" value="ECO:0007669"/>
    <property type="project" value="TreeGrafter"/>
</dbReference>
<keyword evidence="2" id="KW-0238">DNA-binding</keyword>
<dbReference type="InterPro" id="IPR036390">
    <property type="entry name" value="WH_DNA-bd_sf"/>
</dbReference>
<keyword evidence="3" id="KW-0804">Transcription</keyword>
<dbReference type="Pfam" id="PF09339">
    <property type="entry name" value="HTH_IclR"/>
    <property type="match status" value="1"/>
</dbReference>
<feature type="domain" description="IclR-ED" evidence="5">
    <location>
        <begin position="61"/>
        <end position="242"/>
    </location>
</feature>
<dbReference type="GO" id="GO:0045892">
    <property type="term" value="P:negative regulation of DNA-templated transcription"/>
    <property type="evidence" value="ECO:0007669"/>
    <property type="project" value="TreeGrafter"/>
</dbReference>
<protein>
    <submittedName>
        <fullName evidence="6">IclR family transcriptional regulator</fullName>
    </submittedName>
</protein>
<dbReference type="SUPFAM" id="SSF55781">
    <property type="entry name" value="GAF domain-like"/>
    <property type="match status" value="1"/>
</dbReference>
<dbReference type="SUPFAM" id="SSF46785">
    <property type="entry name" value="Winged helix' DNA-binding domain"/>
    <property type="match status" value="1"/>
</dbReference>
<proteinExistence type="predicted"/>
<dbReference type="PANTHER" id="PTHR30136">
    <property type="entry name" value="HELIX-TURN-HELIX TRANSCRIPTIONAL REGULATOR, ICLR FAMILY"/>
    <property type="match status" value="1"/>
</dbReference>